<evidence type="ECO:0000313" key="2">
    <source>
        <dbReference type="EMBL" id="MFD1235635.1"/>
    </source>
</evidence>
<organism evidence="2 3">
    <name type="scientific">Pseudonocardia benzenivorans</name>
    <dbReference type="NCBI Taxonomy" id="228005"/>
    <lineage>
        <taxon>Bacteria</taxon>
        <taxon>Bacillati</taxon>
        <taxon>Actinomycetota</taxon>
        <taxon>Actinomycetes</taxon>
        <taxon>Pseudonocardiales</taxon>
        <taxon>Pseudonocardiaceae</taxon>
        <taxon>Pseudonocardia</taxon>
    </lineage>
</organism>
<keyword evidence="3" id="KW-1185">Reference proteome</keyword>
<evidence type="ECO:0000256" key="1">
    <source>
        <dbReference type="SAM" id="MobiDB-lite"/>
    </source>
</evidence>
<feature type="compositionally biased region" description="Basic and acidic residues" evidence="1">
    <location>
        <begin position="53"/>
        <end position="65"/>
    </location>
</feature>
<proteinExistence type="predicted"/>
<comment type="caution">
    <text evidence="2">The sequence shown here is derived from an EMBL/GenBank/DDBJ whole genome shotgun (WGS) entry which is preliminary data.</text>
</comment>
<dbReference type="EMBL" id="JBHTMB010000169">
    <property type="protein sequence ID" value="MFD1235635.1"/>
    <property type="molecule type" value="Genomic_DNA"/>
</dbReference>
<gene>
    <name evidence="2" type="ORF">ACFQ34_20285</name>
</gene>
<feature type="region of interest" description="Disordered" evidence="1">
    <location>
        <begin position="53"/>
        <end position="103"/>
    </location>
</feature>
<dbReference type="Gene3D" id="3.30.70.20">
    <property type="match status" value="1"/>
</dbReference>
<accession>A0ABW3VLN8</accession>
<sequence>MAYVTGLPRPDVVDRVHEGGRALDVHRDECADRGACEPVGPVEAISFEDHLRESPQEHRADDARSFAEPVPGRNVPPGGPGDAATLGRLGVDTTPAAGRPRAT</sequence>
<name>A0ABW3VLN8_9PSEU</name>
<reference evidence="3" key="1">
    <citation type="journal article" date="2019" name="Int. J. Syst. Evol. Microbiol.">
        <title>The Global Catalogue of Microorganisms (GCM) 10K type strain sequencing project: providing services to taxonomists for standard genome sequencing and annotation.</title>
        <authorList>
            <consortium name="The Broad Institute Genomics Platform"/>
            <consortium name="The Broad Institute Genome Sequencing Center for Infectious Disease"/>
            <person name="Wu L."/>
            <person name="Ma J."/>
        </authorList>
    </citation>
    <scope>NUCLEOTIDE SEQUENCE [LARGE SCALE GENOMIC DNA]</scope>
    <source>
        <strain evidence="3">CCUG 49018</strain>
    </source>
</reference>
<dbReference type="Proteomes" id="UP001597182">
    <property type="component" value="Unassembled WGS sequence"/>
</dbReference>
<dbReference type="RefSeq" id="WP_346091757.1">
    <property type="nucleotide sequence ID" value="NZ_BAABKS010000036.1"/>
</dbReference>
<evidence type="ECO:0000313" key="3">
    <source>
        <dbReference type="Proteomes" id="UP001597182"/>
    </source>
</evidence>
<protein>
    <submittedName>
        <fullName evidence="2">Ferredoxin family protein</fullName>
    </submittedName>
</protein>